<protein>
    <submittedName>
        <fullName evidence="5">Ankyrin repeat ph and sec7 domain containing protein secg-related</fullName>
    </submittedName>
</protein>
<dbReference type="Gene3D" id="1.25.40.20">
    <property type="entry name" value="Ankyrin repeat-containing domain"/>
    <property type="match status" value="1"/>
</dbReference>
<evidence type="ECO:0000256" key="2">
    <source>
        <dbReference type="ARBA" id="ARBA00023043"/>
    </source>
</evidence>
<evidence type="ECO:0000313" key="6">
    <source>
        <dbReference type="Proteomes" id="UP001149090"/>
    </source>
</evidence>
<organism evidence="5 6">
    <name type="scientific">Anaeramoeba ignava</name>
    <name type="common">Anaerobic marine amoeba</name>
    <dbReference type="NCBI Taxonomy" id="1746090"/>
    <lineage>
        <taxon>Eukaryota</taxon>
        <taxon>Metamonada</taxon>
        <taxon>Anaeramoebidae</taxon>
        <taxon>Anaeramoeba</taxon>
    </lineage>
</organism>
<dbReference type="InterPro" id="IPR050745">
    <property type="entry name" value="Multifunctional_regulatory"/>
</dbReference>
<accession>A0A9Q0LHV2</accession>
<feature type="coiled-coil region" evidence="4">
    <location>
        <begin position="838"/>
        <end position="961"/>
    </location>
</feature>
<feature type="repeat" description="ANK" evidence="3">
    <location>
        <begin position="96"/>
        <end position="129"/>
    </location>
</feature>
<dbReference type="InterPro" id="IPR036770">
    <property type="entry name" value="Ankyrin_rpt-contain_sf"/>
</dbReference>
<dbReference type="SMART" id="SM00248">
    <property type="entry name" value="ANK"/>
    <property type="match status" value="3"/>
</dbReference>
<dbReference type="Pfam" id="PF00023">
    <property type="entry name" value="Ank"/>
    <property type="match status" value="1"/>
</dbReference>
<comment type="caution">
    <text evidence="5">The sequence shown here is derived from an EMBL/GenBank/DDBJ whole genome shotgun (WGS) entry which is preliminary data.</text>
</comment>
<evidence type="ECO:0000256" key="3">
    <source>
        <dbReference type="PROSITE-ProRule" id="PRU00023"/>
    </source>
</evidence>
<dbReference type="SUPFAM" id="SSF48403">
    <property type="entry name" value="Ankyrin repeat"/>
    <property type="match status" value="1"/>
</dbReference>
<dbReference type="Pfam" id="PF12796">
    <property type="entry name" value="Ank_2"/>
    <property type="match status" value="1"/>
</dbReference>
<dbReference type="OrthoDB" id="194358at2759"/>
<sequence>MDIFQAIQNNNIQFVQHFLLQNSDINAEYSTTLIHFACSCRPLSLDILKILIESGADLSRTDQRTPLHYLCSKKPDKQSLLYLLNAGSNVQVNRKDGNTPFHLACQSSCGEDILIILIQFGADNSIQNNQVPTDLTSQKNQQKIQKHFEKIQKGAISIEMISFNSVILKLQRGVNINYGILVIKDYENKQQFEEEFHVKNLQEFVKFEGLIPERKYYVYLNKSQKPIVSFKTKKIPTYQFIIQYIGFDSFCCVFLSKIYDPNDTEITTEIAPDHFYSKKMITYEKKRVTIRYENLNVGNLYELKFKILYRKFTHEIQGKETIKLQNADFEIFNTFSRKMNLFQDILEANYWNEEKILEVEKYFQQYQELEKKSKMDDLISLILSQDSISKISEKLDLWMSFYNAKQILVENMKEIVYPKNENDMNINKKGIFSQEMENYLFIKNFFEKFPKSQPNLEEEKENITGNDLNIKKSQNKMIEINSSKYNSIFDGWEKSISKVAIERMKIMEDRKKWTNLIETVNNQEKSKETILQNFQQCQFLVKNQQEFAAIDINIFLKYPKLKDLEFFEVVKMETQIKKQLFKFDSLLSKLKYLSEKIRKEIIKTCRRFLESPNKGNLTMNFGRNLNQNINLNVNLNLEQNSNQNSNQIVPLKERKKINFNIDFSSEDENDFKNICDSSDDYDVDENDDVEFDSTIESDSSDIDSYSSSGKIMSENELNMLISQREDLREKLGLFATQLKQDLKTVHSKMIKFSKELANGQNQEIVGISAPKPIITRPKNDILMKKMSENEIISEWGILTNLFTQIDKNITQTFNLIKNTFIHPSQNKIQEITTKNVEIQQLAKNCLSFQKEKKEILNQIFILYLKKQREFSQSVENIKKQMEKYESKFEEILLIIEKKKQKNNLQEMKQKIETEIGKYQKMMEKYQEEKKEAQFQEMKIEKIKLEKDKDQAEQKIQEICYNFYPEEAFHSFSPSVLIDLH</sequence>
<dbReference type="PANTHER" id="PTHR24189:SF50">
    <property type="entry name" value="ANKYRIN REPEAT AND SOCS BOX PROTEIN 2"/>
    <property type="match status" value="1"/>
</dbReference>
<dbReference type="PANTHER" id="PTHR24189">
    <property type="entry name" value="MYOTROPHIN"/>
    <property type="match status" value="1"/>
</dbReference>
<evidence type="ECO:0000313" key="5">
    <source>
        <dbReference type="EMBL" id="KAJ5072135.1"/>
    </source>
</evidence>
<gene>
    <name evidence="5" type="ORF">M0811_09515</name>
</gene>
<keyword evidence="6" id="KW-1185">Reference proteome</keyword>
<reference evidence="5" key="1">
    <citation type="submission" date="2022-10" db="EMBL/GenBank/DDBJ databases">
        <title>Novel sulphate-reducing endosymbionts in the free-living metamonad Anaeramoeba.</title>
        <authorList>
            <person name="Jerlstrom-Hultqvist J."/>
            <person name="Cepicka I."/>
            <person name="Gallot-Lavallee L."/>
            <person name="Salas-Leiva D."/>
            <person name="Curtis B.A."/>
            <person name="Zahonova K."/>
            <person name="Pipaliya S."/>
            <person name="Dacks J."/>
            <person name="Roger A.J."/>
        </authorList>
    </citation>
    <scope>NUCLEOTIDE SEQUENCE</scope>
    <source>
        <strain evidence="5">BMAN</strain>
    </source>
</reference>
<proteinExistence type="predicted"/>
<keyword evidence="1" id="KW-0677">Repeat</keyword>
<dbReference type="Proteomes" id="UP001149090">
    <property type="component" value="Unassembled WGS sequence"/>
</dbReference>
<keyword evidence="2 3" id="KW-0040">ANK repeat</keyword>
<dbReference type="PROSITE" id="PS50088">
    <property type="entry name" value="ANK_REPEAT"/>
    <property type="match status" value="2"/>
</dbReference>
<feature type="repeat" description="ANK" evidence="3">
    <location>
        <begin position="29"/>
        <end position="63"/>
    </location>
</feature>
<dbReference type="InterPro" id="IPR002110">
    <property type="entry name" value="Ankyrin_rpt"/>
</dbReference>
<evidence type="ECO:0000256" key="4">
    <source>
        <dbReference type="SAM" id="Coils"/>
    </source>
</evidence>
<name>A0A9Q0LHV2_ANAIG</name>
<keyword evidence="4" id="KW-0175">Coiled coil</keyword>
<dbReference type="AlphaFoldDB" id="A0A9Q0LHV2"/>
<dbReference type="EMBL" id="JAPDFW010000082">
    <property type="protein sequence ID" value="KAJ5072135.1"/>
    <property type="molecule type" value="Genomic_DNA"/>
</dbReference>
<evidence type="ECO:0000256" key="1">
    <source>
        <dbReference type="ARBA" id="ARBA00022737"/>
    </source>
</evidence>
<dbReference type="PROSITE" id="PS50297">
    <property type="entry name" value="ANK_REP_REGION"/>
    <property type="match status" value="1"/>
</dbReference>